<protein>
    <submittedName>
        <fullName evidence="1">Uncharacterized protein</fullName>
    </submittedName>
</protein>
<name>A0A1M7JUX3_9BACT</name>
<dbReference type="Pfam" id="PF19268">
    <property type="entry name" value="CIS_TMP"/>
    <property type="match status" value="1"/>
</dbReference>
<dbReference type="EMBL" id="FRBL01000009">
    <property type="protein sequence ID" value="SHM56784.1"/>
    <property type="molecule type" value="Genomic_DNA"/>
</dbReference>
<keyword evidence="2" id="KW-1185">Reference proteome</keyword>
<sequence>MPRHLINKLEFELACNDEMLALNLRHNFSATLQEQVTEVIDRVCSKYAGDGVYLRIDKLELDLGSMTPYGFREDFEKVLEYKLEEALRERATVIAFGDKKTQGFYYDTSPLALLQYFLIHGRLPWFAAGEISSTAALMQQVLRDYPQDIRQWLTNGTVPVQVWWRLGWQMPPALQEELIALLPLPGELLAATKAILQSAVLHLPENIKTKASEWVELQNSQLHKLVLINIPLSGKQTQSALVEKIFQQLLATAGEGVSPTIEQQVVAELQIAAAVVSTGQFQGDETAAAGNEAKDLPYEELLEQLPTSDTADAEAEKILVTKAGLVLLSPFIPQLFKILNYWDTEKKEWVSNAARFKALYILHYLATEEVTVPEHALSLEKVICGLPLAAPVPTDVTIEDSEKQEADELLKAVIGHWPMLKNTTIAGLRGSYLLREGLLAWKEEGWQLQVERKTLDVLLDGVPWGYNTLTFPWNKYLIMVEW</sequence>
<dbReference type="OrthoDB" id="1488184at2"/>
<dbReference type="RefSeq" id="WP_073085406.1">
    <property type="nucleotide sequence ID" value="NZ_FRBL01000009.1"/>
</dbReference>
<reference evidence="1 2" key="1">
    <citation type="submission" date="2016-11" db="EMBL/GenBank/DDBJ databases">
        <authorList>
            <person name="Jaros S."/>
            <person name="Januszkiewicz K."/>
            <person name="Wedrychowicz H."/>
        </authorList>
    </citation>
    <scope>NUCLEOTIDE SEQUENCE [LARGE SCALE GENOMIC DNA]</scope>
    <source>
        <strain evidence="1 2">DSM 27406</strain>
    </source>
</reference>
<organism evidence="1 2">
    <name type="scientific">Chitinophaga jiangningensis</name>
    <dbReference type="NCBI Taxonomy" id="1419482"/>
    <lineage>
        <taxon>Bacteria</taxon>
        <taxon>Pseudomonadati</taxon>
        <taxon>Bacteroidota</taxon>
        <taxon>Chitinophagia</taxon>
        <taxon>Chitinophagales</taxon>
        <taxon>Chitinophagaceae</taxon>
        <taxon>Chitinophaga</taxon>
    </lineage>
</organism>
<dbReference type="Proteomes" id="UP000184420">
    <property type="component" value="Unassembled WGS sequence"/>
</dbReference>
<dbReference type="AlphaFoldDB" id="A0A1M7JUX3"/>
<dbReference type="InterPro" id="IPR045538">
    <property type="entry name" value="CIS_TMP"/>
</dbReference>
<accession>A0A1M7JUX3</accession>
<proteinExistence type="predicted"/>
<dbReference type="STRING" id="1419482.SAMN05444266_10931"/>
<evidence type="ECO:0000313" key="2">
    <source>
        <dbReference type="Proteomes" id="UP000184420"/>
    </source>
</evidence>
<evidence type="ECO:0000313" key="1">
    <source>
        <dbReference type="EMBL" id="SHM56784.1"/>
    </source>
</evidence>
<gene>
    <name evidence="1" type="ORF">SAMN05444266_10931</name>
</gene>